<comment type="caution">
    <text evidence="1">The sequence shown here is derived from an EMBL/GenBank/DDBJ whole genome shotgun (WGS) entry which is preliminary data.</text>
</comment>
<proteinExistence type="predicted"/>
<protein>
    <submittedName>
        <fullName evidence="1">Uncharacterized protein</fullName>
    </submittedName>
</protein>
<evidence type="ECO:0000313" key="2">
    <source>
        <dbReference type="Proteomes" id="UP001300012"/>
    </source>
</evidence>
<evidence type="ECO:0000313" key="1">
    <source>
        <dbReference type="EMBL" id="MCR8635246.1"/>
    </source>
</evidence>
<reference evidence="1 2" key="1">
    <citation type="submission" date="2022-08" db="EMBL/GenBank/DDBJ databases">
        <title>Paenibacillus endoradicis sp. nov., Paenibacillus radicibacter sp. nov and Paenibacillus pararadicis sp. nov., three cold-adapted plant growth-promoting bacteria isolated from root of Larix gmelinii in Great Khingan.</title>
        <authorList>
            <person name="Xue H."/>
        </authorList>
    </citation>
    <scope>NUCLEOTIDE SEQUENCE [LARGE SCALE GENOMIC DNA]</scope>
    <source>
        <strain evidence="1 2">N5-1-1-5</strain>
    </source>
</reference>
<name>A0ABT1YPY0_9BACL</name>
<keyword evidence="2" id="KW-1185">Reference proteome</keyword>
<organism evidence="1 2">
    <name type="scientific">Paenibacillus radicis</name>
    <name type="common">ex Xue et al. 2023</name>
    <dbReference type="NCBI Taxonomy" id="2972489"/>
    <lineage>
        <taxon>Bacteria</taxon>
        <taxon>Bacillati</taxon>
        <taxon>Bacillota</taxon>
        <taxon>Bacilli</taxon>
        <taxon>Bacillales</taxon>
        <taxon>Paenibacillaceae</taxon>
        <taxon>Paenibacillus</taxon>
    </lineage>
</organism>
<dbReference type="RefSeq" id="WP_258216794.1">
    <property type="nucleotide sequence ID" value="NZ_JANQBD010000026.1"/>
</dbReference>
<sequence length="77" mass="9304">MFLRILIGNRWIPVNLSSGDYSDTLVEELSDKLKIRIENLPQNEDWEKLLTIELESYTDEWEATLYFSERTESFRFR</sequence>
<dbReference type="EMBL" id="JANQBD010000026">
    <property type="protein sequence ID" value="MCR8635246.1"/>
    <property type="molecule type" value="Genomic_DNA"/>
</dbReference>
<gene>
    <name evidence="1" type="ORF">NV381_29005</name>
</gene>
<accession>A0ABT1YPY0</accession>
<dbReference type="Proteomes" id="UP001300012">
    <property type="component" value="Unassembled WGS sequence"/>
</dbReference>